<evidence type="ECO:0000313" key="2">
    <source>
        <dbReference type="Proteomes" id="UP000189857"/>
    </source>
</evidence>
<sequence>MRTDFYVEYFGKQVYKDELVDIAKKIWLDKGNKESDLKTLDLYLKPEDNAVYYVFNNSENGSFIVDKDQNDF</sequence>
<dbReference type="Pfam" id="PF20069">
    <property type="entry name" value="DUF6465"/>
    <property type="match status" value="1"/>
</dbReference>
<dbReference type="OrthoDB" id="1711086at2"/>
<keyword evidence="2" id="KW-1185">Reference proteome</keyword>
<reference evidence="1 2" key="1">
    <citation type="submission" date="2017-02" db="EMBL/GenBank/DDBJ databases">
        <authorList>
            <person name="Peterson S.W."/>
        </authorList>
    </citation>
    <scope>NUCLEOTIDE SEQUENCE [LARGE SCALE GENOMIC DNA]</scope>
    <source>
        <strain evidence="1 2">ATCC 17233</strain>
    </source>
</reference>
<dbReference type="RefSeq" id="WP_078786795.1">
    <property type="nucleotide sequence ID" value="NZ_FMTO01000004.1"/>
</dbReference>
<protein>
    <submittedName>
        <fullName evidence="1">Uncharacterized protein</fullName>
    </submittedName>
</protein>
<dbReference type="Proteomes" id="UP000189857">
    <property type="component" value="Unassembled WGS sequence"/>
</dbReference>
<dbReference type="InterPro" id="IPR046313">
    <property type="entry name" value="DUF6465"/>
</dbReference>
<gene>
    <name evidence="1" type="ORF">SAMN02745110_00947</name>
</gene>
<organism evidence="1 2">
    <name type="scientific">Eubacterium ruminantium</name>
    <dbReference type="NCBI Taxonomy" id="42322"/>
    <lineage>
        <taxon>Bacteria</taxon>
        <taxon>Bacillati</taxon>
        <taxon>Bacillota</taxon>
        <taxon>Clostridia</taxon>
        <taxon>Eubacteriales</taxon>
        <taxon>Eubacteriaceae</taxon>
        <taxon>Eubacterium</taxon>
    </lineage>
</organism>
<accession>A0A1T4LUS1</accession>
<dbReference type="EMBL" id="FUXA01000006">
    <property type="protein sequence ID" value="SJZ58489.1"/>
    <property type="molecule type" value="Genomic_DNA"/>
</dbReference>
<dbReference type="AlphaFoldDB" id="A0A1T4LUS1"/>
<evidence type="ECO:0000313" key="1">
    <source>
        <dbReference type="EMBL" id="SJZ58489.1"/>
    </source>
</evidence>
<name>A0A1T4LUS1_9FIRM</name>
<proteinExistence type="predicted"/>